<comment type="subcellular location">
    <subcellularLocation>
        <location evidence="1">Membrane</location>
        <topology evidence="1">Multi-pass membrane protein</topology>
    </subcellularLocation>
</comment>
<dbReference type="InterPro" id="IPR013901">
    <property type="entry name" value="Anthrone_oxy"/>
</dbReference>
<dbReference type="GO" id="GO:0016020">
    <property type="term" value="C:membrane"/>
    <property type="evidence" value="ECO:0007669"/>
    <property type="project" value="UniProtKB-SubCell"/>
</dbReference>
<feature type="transmembrane region" description="Helical" evidence="8">
    <location>
        <begin position="113"/>
        <end position="133"/>
    </location>
</feature>
<evidence type="ECO:0000256" key="2">
    <source>
        <dbReference type="ARBA" id="ARBA00022692"/>
    </source>
</evidence>
<dbReference type="EMBL" id="RZGK01000017">
    <property type="protein sequence ID" value="KAF9692821.1"/>
    <property type="molecule type" value="Genomic_DNA"/>
</dbReference>
<gene>
    <name evidence="9" type="ORF">EKO04_009302</name>
</gene>
<comment type="caution">
    <text evidence="9">The sequence shown here is derived from an EMBL/GenBank/DDBJ whole genome shotgun (WGS) entry which is preliminary data.</text>
</comment>
<evidence type="ECO:0008006" key="11">
    <source>
        <dbReference type="Google" id="ProtNLM"/>
    </source>
</evidence>
<evidence type="ECO:0000256" key="3">
    <source>
        <dbReference type="ARBA" id="ARBA00022989"/>
    </source>
</evidence>
<evidence type="ECO:0000256" key="6">
    <source>
        <dbReference type="ARBA" id="ARBA00023136"/>
    </source>
</evidence>
<dbReference type="OrthoDB" id="5954308at2759"/>
<evidence type="ECO:0000256" key="4">
    <source>
        <dbReference type="ARBA" id="ARBA00023002"/>
    </source>
</evidence>
<evidence type="ECO:0000256" key="8">
    <source>
        <dbReference type="SAM" id="Phobius"/>
    </source>
</evidence>
<keyword evidence="5" id="KW-0503">Monooxygenase</keyword>
<dbReference type="Pfam" id="PF08592">
    <property type="entry name" value="Anthrone_oxy"/>
    <property type="match status" value="1"/>
</dbReference>
<keyword evidence="3 8" id="KW-1133">Transmembrane helix</keyword>
<dbReference type="GO" id="GO:0004497">
    <property type="term" value="F:monooxygenase activity"/>
    <property type="evidence" value="ECO:0007669"/>
    <property type="project" value="UniProtKB-KW"/>
</dbReference>
<keyword evidence="6 8" id="KW-0472">Membrane</keyword>
<name>A0A8H7IWG0_9PLEO</name>
<evidence type="ECO:0000313" key="9">
    <source>
        <dbReference type="EMBL" id="KAF9692821.1"/>
    </source>
</evidence>
<comment type="similarity">
    <text evidence="7">Belongs to the anthrone oxygenase family.</text>
</comment>
<organism evidence="9 10">
    <name type="scientific">Ascochyta lentis</name>
    <dbReference type="NCBI Taxonomy" id="205686"/>
    <lineage>
        <taxon>Eukaryota</taxon>
        <taxon>Fungi</taxon>
        <taxon>Dikarya</taxon>
        <taxon>Ascomycota</taxon>
        <taxon>Pezizomycotina</taxon>
        <taxon>Dothideomycetes</taxon>
        <taxon>Pleosporomycetidae</taxon>
        <taxon>Pleosporales</taxon>
        <taxon>Pleosporineae</taxon>
        <taxon>Didymellaceae</taxon>
        <taxon>Ascochyta</taxon>
    </lineage>
</organism>
<dbReference type="PANTHER" id="PTHR35042:SF3">
    <property type="entry name" value="ANTHRONE OXYGENASE-RELATED"/>
    <property type="match status" value="1"/>
</dbReference>
<evidence type="ECO:0000313" key="10">
    <source>
        <dbReference type="Proteomes" id="UP000651452"/>
    </source>
</evidence>
<evidence type="ECO:0000256" key="7">
    <source>
        <dbReference type="ARBA" id="ARBA00034313"/>
    </source>
</evidence>
<reference evidence="9" key="1">
    <citation type="submission" date="2018-12" db="EMBL/GenBank/DDBJ databases">
        <authorList>
            <person name="Syme R.A."/>
            <person name="Farfan-Caceres L."/>
            <person name="Lichtenzveig J."/>
        </authorList>
    </citation>
    <scope>NUCLEOTIDE SEQUENCE</scope>
    <source>
        <strain evidence="9">Al4</strain>
    </source>
</reference>
<dbReference type="Proteomes" id="UP000651452">
    <property type="component" value="Unassembled WGS sequence"/>
</dbReference>
<accession>A0A8H7IWG0</accession>
<keyword evidence="4" id="KW-0560">Oxidoreductase</keyword>
<feature type="transmembrane region" description="Helical" evidence="8">
    <location>
        <begin position="21"/>
        <end position="45"/>
    </location>
</feature>
<protein>
    <recommendedName>
        <fullName evidence="11">DUF1772-domain-containing protein</fullName>
    </recommendedName>
</protein>
<reference evidence="9" key="2">
    <citation type="submission" date="2020-09" db="EMBL/GenBank/DDBJ databases">
        <title>Reference genome assembly for Australian Ascochyta lentis isolate Al4.</title>
        <authorList>
            <person name="Lee R.C."/>
            <person name="Farfan-Caceres L.M."/>
            <person name="Debler J.W."/>
            <person name="Williams A.H."/>
            <person name="Henares B.M."/>
        </authorList>
    </citation>
    <scope>NUCLEOTIDE SEQUENCE</scope>
    <source>
        <strain evidence="9">Al4</strain>
    </source>
</reference>
<dbReference type="PANTHER" id="PTHR35042">
    <property type="entry name" value="ANTHRONE OXYGENASE ENCC"/>
    <property type="match status" value="1"/>
</dbReference>
<feature type="transmembrane region" description="Helical" evidence="8">
    <location>
        <begin position="57"/>
        <end position="75"/>
    </location>
</feature>
<sequence length="134" mass="14741">MPVLVQTQKSTPLLLQQWAQIFYRGHVQGPALAIVTGTIYIYAAWAQAVSGGSWKPYAAASAFNFGIVPYTWIFMNRINTALFDAEAVTSNGKTAVEKERVNKMIVTWTRLHGVRSLLPLAGAVTGLLAMLRFI</sequence>
<keyword evidence="2 8" id="KW-0812">Transmembrane</keyword>
<dbReference type="AlphaFoldDB" id="A0A8H7IWG0"/>
<evidence type="ECO:0000256" key="1">
    <source>
        <dbReference type="ARBA" id="ARBA00004141"/>
    </source>
</evidence>
<proteinExistence type="inferred from homology"/>
<evidence type="ECO:0000256" key="5">
    <source>
        <dbReference type="ARBA" id="ARBA00023033"/>
    </source>
</evidence>
<keyword evidence="10" id="KW-1185">Reference proteome</keyword>